<dbReference type="EMBL" id="BMFU01000001">
    <property type="protein sequence ID" value="GGH46383.1"/>
    <property type="molecule type" value="Genomic_DNA"/>
</dbReference>
<gene>
    <name evidence="1" type="ORF">GCM10008014_09020</name>
</gene>
<proteinExistence type="predicted"/>
<dbReference type="Proteomes" id="UP000652153">
    <property type="component" value="Unassembled WGS sequence"/>
</dbReference>
<keyword evidence="2" id="KW-1185">Reference proteome</keyword>
<sequence length="152" mass="17297">MNFLEQLASEYYTYRGNFVRTNIKFNKRTNGGYDGEIDVLAFDTLTNSLTHIETSTDAQTIADRKVKFARKFNLTLNDYNKILNTSATNLIQIAVVGFTKTKIDFGAGIVHKTVPEFIKEINGHLDGKNPMKEAVPESFLLLRAIQFSNYYK</sequence>
<comment type="caution">
    <text evidence="1">The sequence shown here is derived from an EMBL/GenBank/DDBJ whole genome shotgun (WGS) entry which is preliminary data.</text>
</comment>
<name>A0ABQ1Z167_9BACL</name>
<dbReference type="RefSeq" id="WP_188591388.1">
    <property type="nucleotide sequence ID" value="NZ_BMFU01000001.1"/>
</dbReference>
<evidence type="ECO:0000313" key="2">
    <source>
        <dbReference type="Proteomes" id="UP000652153"/>
    </source>
</evidence>
<evidence type="ECO:0000313" key="1">
    <source>
        <dbReference type="EMBL" id="GGH46383.1"/>
    </source>
</evidence>
<protein>
    <submittedName>
        <fullName evidence="1">Uncharacterized protein</fullName>
    </submittedName>
</protein>
<organism evidence="1 2">
    <name type="scientific">Paenibacillus silvae</name>
    <dbReference type="NCBI Taxonomy" id="1325358"/>
    <lineage>
        <taxon>Bacteria</taxon>
        <taxon>Bacillati</taxon>
        <taxon>Bacillota</taxon>
        <taxon>Bacilli</taxon>
        <taxon>Bacillales</taxon>
        <taxon>Paenibacillaceae</taxon>
        <taxon>Paenibacillus</taxon>
    </lineage>
</organism>
<accession>A0ABQ1Z167</accession>
<reference evidence="2" key="1">
    <citation type="journal article" date="2019" name="Int. J. Syst. Evol. Microbiol.">
        <title>The Global Catalogue of Microorganisms (GCM) 10K type strain sequencing project: providing services to taxonomists for standard genome sequencing and annotation.</title>
        <authorList>
            <consortium name="The Broad Institute Genomics Platform"/>
            <consortium name="The Broad Institute Genome Sequencing Center for Infectious Disease"/>
            <person name="Wu L."/>
            <person name="Ma J."/>
        </authorList>
    </citation>
    <scope>NUCLEOTIDE SEQUENCE [LARGE SCALE GENOMIC DNA]</scope>
    <source>
        <strain evidence="2">CGMCC 1.12770</strain>
    </source>
</reference>